<gene>
    <name evidence="3" type="ORF">E1262_01325</name>
</gene>
<dbReference type="RefSeq" id="WP_132101218.1">
    <property type="nucleotide sequence ID" value="NZ_SMLB01000001.1"/>
</dbReference>
<dbReference type="Gene3D" id="3.30.70.1060">
    <property type="entry name" value="Dimeric alpha+beta barrel"/>
    <property type="match status" value="1"/>
</dbReference>
<dbReference type="PANTHER" id="PTHR35174">
    <property type="entry name" value="BLL7171 PROTEIN-RELATED"/>
    <property type="match status" value="1"/>
</dbReference>
<keyword evidence="4" id="KW-1185">Reference proteome</keyword>
<evidence type="ECO:0000259" key="2">
    <source>
        <dbReference type="Pfam" id="PF03795"/>
    </source>
</evidence>
<evidence type="ECO:0000313" key="3">
    <source>
        <dbReference type="EMBL" id="TDD73148.1"/>
    </source>
</evidence>
<name>A0A4R5AJX7_9ACTN</name>
<feature type="domain" description="YCII-related" evidence="2">
    <location>
        <begin position="1"/>
        <end position="102"/>
    </location>
</feature>
<dbReference type="SUPFAM" id="SSF54909">
    <property type="entry name" value="Dimeric alpha+beta barrel"/>
    <property type="match status" value="1"/>
</dbReference>
<dbReference type="Proteomes" id="UP000295217">
    <property type="component" value="Unassembled WGS sequence"/>
</dbReference>
<accession>A0A4R5AJX7</accession>
<dbReference type="InterPro" id="IPR011008">
    <property type="entry name" value="Dimeric_a/b-barrel"/>
</dbReference>
<proteinExistence type="inferred from homology"/>
<dbReference type="InterPro" id="IPR005545">
    <property type="entry name" value="YCII"/>
</dbReference>
<reference evidence="3 4" key="1">
    <citation type="submission" date="2019-02" db="EMBL/GenBank/DDBJ databases">
        <title>Draft genome sequences of novel Actinobacteria.</title>
        <authorList>
            <person name="Sahin N."/>
            <person name="Ay H."/>
            <person name="Saygin H."/>
        </authorList>
    </citation>
    <scope>NUCLEOTIDE SEQUENCE [LARGE SCALE GENOMIC DNA]</scope>
    <source>
        <strain evidence="3 4">8K307</strain>
    </source>
</reference>
<dbReference type="EMBL" id="SMLB01000001">
    <property type="protein sequence ID" value="TDD73148.1"/>
    <property type="molecule type" value="Genomic_DNA"/>
</dbReference>
<protein>
    <submittedName>
        <fullName evidence="3">YciI family protein</fullName>
    </submittedName>
</protein>
<dbReference type="AlphaFoldDB" id="A0A4R5AJX7"/>
<comment type="similarity">
    <text evidence="1">Belongs to the YciI family.</text>
</comment>
<dbReference type="Pfam" id="PF03795">
    <property type="entry name" value="YCII"/>
    <property type="match status" value="1"/>
</dbReference>
<organism evidence="3 4">
    <name type="scientific">Jiangella aurantiaca</name>
    <dbReference type="NCBI Taxonomy" id="2530373"/>
    <lineage>
        <taxon>Bacteria</taxon>
        <taxon>Bacillati</taxon>
        <taxon>Actinomycetota</taxon>
        <taxon>Actinomycetes</taxon>
        <taxon>Jiangellales</taxon>
        <taxon>Jiangellaceae</taxon>
        <taxon>Jiangella</taxon>
    </lineage>
</organism>
<sequence length="109" mass="11405">MKYLILIYRDPPAAGRPAHEAHAALARDLAGGGELIAAETLADPTQTKRVHAGRVVDGPPPDAGAQPAAFYLVECETLDCAIEHAARAPEAAAGRVEVRPVLCRGGLEM</sequence>
<comment type="caution">
    <text evidence="3">The sequence shown here is derived from an EMBL/GenBank/DDBJ whole genome shotgun (WGS) entry which is preliminary data.</text>
</comment>
<evidence type="ECO:0000256" key="1">
    <source>
        <dbReference type="ARBA" id="ARBA00007689"/>
    </source>
</evidence>
<evidence type="ECO:0000313" key="4">
    <source>
        <dbReference type="Proteomes" id="UP000295217"/>
    </source>
</evidence>
<dbReference type="PANTHER" id="PTHR35174:SF3">
    <property type="entry name" value="BLL7171 PROTEIN"/>
    <property type="match status" value="1"/>
</dbReference>